<dbReference type="EMBL" id="CP104562">
    <property type="protein sequence ID" value="UXH79286.1"/>
    <property type="molecule type" value="Genomic_DNA"/>
</dbReference>
<evidence type="ECO:0000313" key="3">
    <source>
        <dbReference type="Proteomes" id="UP001064933"/>
    </source>
</evidence>
<evidence type="ECO:0008006" key="4">
    <source>
        <dbReference type="Google" id="ProtNLM"/>
    </source>
</evidence>
<organism evidence="2 3">
    <name type="scientific">Roseateles amylovorans</name>
    <dbReference type="NCBI Taxonomy" id="2978473"/>
    <lineage>
        <taxon>Bacteria</taxon>
        <taxon>Pseudomonadati</taxon>
        <taxon>Pseudomonadota</taxon>
        <taxon>Betaproteobacteria</taxon>
        <taxon>Burkholderiales</taxon>
        <taxon>Sphaerotilaceae</taxon>
        <taxon>Roseateles</taxon>
    </lineage>
</organism>
<proteinExistence type="predicted"/>
<dbReference type="RefSeq" id="WP_261759106.1">
    <property type="nucleotide sequence ID" value="NZ_CP104562.2"/>
</dbReference>
<protein>
    <recommendedName>
        <fullName evidence="4">DUF2946 domain-containing protein</fullName>
    </recommendedName>
</protein>
<feature type="region of interest" description="Disordered" evidence="1">
    <location>
        <begin position="139"/>
        <end position="163"/>
    </location>
</feature>
<name>A0ABY6B2I0_9BURK</name>
<sequence length="163" mass="16903">MRARIAPAHRRLLWSRWLVLALLSLMLPLQGALAATMALGMALMPATPGPAHTMAMSMAMSTAMPSACADMGEMDHSVQVSDQGSHHGHALASAGDAASGDDHAGADHHCGICLQCCIGAALPMASLPLAEQNLRDAAPTRRTAGAPDQPPQALDRPPKTFLA</sequence>
<feature type="region of interest" description="Disordered" evidence="1">
    <location>
        <begin position="78"/>
        <end position="100"/>
    </location>
</feature>
<evidence type="ECO:0000313" key="2">
    <source>
        <dbReference type="EMBL" id="UXH79286.1"/>
    </source>
</evidence>
<evidence type="ECO:0000256" key="1">
    <source>
        <dbReference type="SAM" id="MobiDB-lite"/>
    </source>
</evidence>
<dbReference type="Proteomes" id="UP001064933">
    <property type="component" value="Chromosome"/>
</dbReference>
<gene>
    <name evidence="2" type="ORF">N4261_04950</name>
</gene>
<accession>A0ABY6B2I0</accession>
<keyword evidence="3" id="KW-1185">Reference proteome</keyword>
<reference evidence="2" key="1">
    <citation type="submission" date="2022-10" db="EMBL/GenBank/DDBJ databases">
        <title>Characterization and whole genome sequencing of a new Roseateles species, isolated from fresh water.</title>
        <authorList>
            <person name="Guliayeva D.Y."/>
            <person name="Akhremchuk A.E."/>
            <person name="Sikolenko M.A."/>
            <person name="Valentovich L.N."/>
            <person name="Sidarenka A.V."/>
        </authorList>
    </citation>
    <scope>NUCLEOTIDE SEQUENCE</scope>
    <source>
        <strain evidence="2">BIM B-1768</strain>
    </source>
</reference>